<keyword evidence="8 10" id="KW-0472">Membrane</keyword>
<evidence type="ECO:0000256" key="6">
    <source>
        <dbReference type="ARBA" id="ARBA00023055"/>
    </source>
</evidence>
<evidence type="ECO:0000256" key="3">
    <source>
        <dbReference type="ARBA" id="ARBA00022692"/>
    </source>
</evidence>
<dbReference type="VEuPathDB" id="TriTrypDB:TcIL3000_0_30910"/>
<dbReference type="PROSITE" id="PS51847">
    <property type="entry name" value="SMP"/>
    <property type="match status" value="1"/>
</dbReference>
<dbReference type="AlphaFoldDB" id="F9W4T7"/>
<keyword evidence="3 10" id="KW-0812">Transmembrane</keyword>
<feature type="region of interest" description="Disordered" evidence="9">
    <location>
        <begin position="470"/>
        <end position="498"/>
    </location>
</feature>
<dbReference type="PANTHER" id="PTHR13466:SF1">
    <property type="entry name" value="SMP-LTD DOMAIN-CONTAINING PROTEIN"/>
    <property type="match status" value="1"/>
</dbReference>
<evidence type="ECO:0000256" key="2">
    <source>
        <dbReference type="ARBA" id="ARBA00022448"/>
    </source>
</evidence>
<gene>
    <name evidence="12" type="ORF">TCIL3000_0_30910</name>
</gene>
<dbReference type="GO" id="GO:0008289">
    <property type="term" value="F:lipid binding"/>
    <property type="evidence" value="ECO:0007669"/>
    <property type="project" value="UniProtKB-KW"/>
</dbReference>
<dbReference type="GO" id="GO:0006869">
    <property type="term" value="P:lipid transport"/>
    <property type="evidence" value="ECO:0007669"/>
    <property type="project" value="UniProtKB-KW"/>
</dbReference>
<name>F9W4T7_TRYCI</name>
<dbReference type="OMA" id="CVAIKFP"/>
<proteinExistence type="predicted"/>
<evidence type="ECO:0000256" key="4">
    <source>
        <dbReference type="ARBA" id="ARBA00022824"/>
    </source>
</evidence>
<dbReference type="Proteomes" id="UP000000702">
    <property type="component" value="Unassembled WGS sequence"/>
</dbReference>
<evidence type="ECO:0000256" key="8">
    <source>
        <dbReference type="ARBA" id="ARBA00023136"/>
    </source>
</evidence>
<protein>
    <submittedName>
        <fullName evidence="12">WGS project CAEQ00000000 data, annotated contig 1227</fullName>
    </submittedName>
</protein>
<evidence type="ECO:0000313" key="12">
    <source>
        <dbReference type="EMBL" id="CCD12182.1"/>
    </source>
</evidence>
<evidence type="ECO:0000313" key="13">
    <source>
        <dbReference type="Proteomes" id="UP000000702"/>
    </source>
</evidence>
<evidence type="ECO:0000256" key="10">
    <source>
        <dbReference type="SAM" id="Phobius"/>
    </source>
</evidence>
<keyword evidence="5 10" id="KW-1133">Transmembrane helix</keyword>
<dbReference type="GO" id="GO:0005789">
    <property type="term" value="C:endoplasmic reticulum membrane"/>
    <property type="evidence" value="ECO:0007669"/>
    <property type="project" value="UniProtKB-SubCell"/>
</dbReference>
<evidence type="ECO:0000256" key="9">
    <source>
        <dbReference type="SAM" id="MobiDB-lite"/>
    </source>
</evidence>
<evidence type="ECO:0000256" key="7">
    <source>
        <dbReference type="ARBA" id="ARBA00023121"/>
    </source>
</evidence>
<evidence type="ECO:0000256" key="5">
    <source>
        <dbReference type="ARBA" id="ARBA00022989"/>
    </source>
</evidence>
<keyword evidence="2" id="KW-0813">Transport</keyword>
<sequence length="498" mass="55765">MILILVFLFGILCGMVSIHFVFWLAFIALEQLLQRVVKRKEEDAIKHMDKSTAGDAASTPKVESICQMACFDDDVVHSVIPVRAVLFGTTMSVYLIDTRTETRALDRGGACTDRLIAKIMTKSVDSHVTKISKFQRHANRAERCSPMRGTCLVLSCRSGQPLFLVDPLAQFKRRQQKVYRWQASTDSHHMPPGPNVEDSLGYSGVCRGTGIGSLDAEAVPADVGDGATLDCENWKVVLFKMATRREVERWYNLLQENSQSVEWCGYIKRLTCVDTFNLVAARLYFANTGTSSLRDLLVRKIRRKLRKVSNKLPKHMNGQIRLNRLELGEEIPLIDSVCEPVISPNGELEFDFNMLYRGGLTFSLCFNITYRGINVPDITFNVKVLRLSNQMRLSVGPPPSAKVWLSSPQTPHLQLEFAREVAECDGFLYSLLKLLPDMSAIMTTVVKVKLFEDMVLPSMEDFPLPCISYSPPSSEVSDEGDMAGGDSSQSRIDCDPSL</sequence>
<evidence type="ECO:0000259" key="11">
    <source>
        <dbReference type="PROSITE" id="PS51847"/>
    </source>
</evidence>
<organism evidence="12 13">
    <name type="scientific">Trypanosoma congolense (strain IL3000)</name>
    <dbReference type="NCBI Taxonomy" id="1068625"/>
    <lineage>
        <taxon>Eukaryota</taxon>
        <taxon>Discoba</taxon>
        <taxon>Euglenozoa</taxon>
        <taxon>Kinetoplastea</taxon>
        <taxon>Metakinetoplastina</taxon>
        <taxon>Trypanosomatida</taxon>
        <taxon>Trypanosomatidae</taxon>
        <taxon>Trypanosoma</taxon>
        <taxon>Nannomonas</taxon>
    </lineage>
</organism>
<comment type="subcellular location">
    <subcellularLocation>
        <location evidence="1">Endoplasmic reticulum membrane</location>
    </subcellularLocation>
</comment>
<dbReference type="PANTHER" id="PTHR13466">
    <property type="entry name" value="TEX2 PROTEIN-RELATED"/>
    <property type="match status" value="1"/>
</dbReference>
<dbReference type="InterPro" id="IPR031468">
    <property type="entry name" value="SMP_LBD"/>
</dbReference>
<dbReference type="CDD" id="cd21675">
    <property type="entry name" value="SMP_TEX2"/>
    <property type="match status" value="1"/>
</dbReference>
<comment type="caution">
    <text evidence="12">The sequence shown here is derived from an EMBL/GenBank/DDBJ whole genome shotgun (WGS) entry which is preliminary data.</text>
</comment>
<accession>F9W4T7</accession>
<reference evidence="13" key="1">
    <citation type="submission" date="2011-07" db="EMBL/GenBank/DDBJ databases">
        <title>Divergent evolution of antigenic variation in African trypanosomes.</title>
        <authorList>
            <person name="Jackson A.P."/>
            <person name="Berry A."/>
            <person name="Allison H.C."/>
            <person name="Burton P."/>
            <person name="Anderson J."/>
            <person name="Aslett M."/>
            <person name="Brown R."/>
            <person name="Corton N."/>
            <person name="Harris D."/>
            <person name="Hauser H."/>
            <person name="Gamble J."/>
            <person name="Gilderthorp R."/>
            <person name="McQuillan J."/>
            <person name="Quail M.A."/>
            <person name="Sanders M."/>
            <person name="Van Tonder A."/>
            <person name="Ginger M.L."/>
            <person name="Donelson J.E."/>
            <person name="Field M.C."/>
            <person name="Barry J.D."/>
            <person name="Berriman M."/>
            <person name="Hertz-Fowler C."/>
        </authorList>
    </citation>
    <scope>NUCLEOTIDE SEQUENCE [LARGE SCALE GENOMIC DNA]</scope>
    <source>
        <strain evidence="13">IL3000</strain>
    </source>
</reference>
<feature type="domain" description="SMP-LTD" evidence="11">
    <location>
        <begin position="257"/>
        <end position="465"/>
    </location>
</feature>
<keyword evidence="6" id="KW-0445">Lipid transport</keyword>
<keyword evidence="13" id="KW-1185">Reference proteome</keyword>
<keyword evidence="7" id="KW-0446">Lipid-binding</keyword>
<keyword evidence="4" id="KW-0256">Endoplasmic reticulum</keyword>
<evidence type="ECO:0000256" key="1">
    <source>
        <dbReference type="ARBA" id="ARBA00004586"/>
    </source>
</evidence>
<reference evidence="12 13" key="2">
    <citation type="journal article" date="2012" name="Proc. Natl. Acad. Sci. U.S.A.">
        <title>Antigenic diversity is generated by distinct evolutionary mechanisms in African trypanosome species.</title>
        <authorList>
            <person name="Jackson A.P."/>
            <person name="Berry A."/>
            <person name="Aslett M."/>
            <person name="Allison H.C."/>
            <person name="Burton P."/>
            <person name="Vavrova-Anderson J."/>
            <person name="Brown R."/>
            <person name="Browne H."/>
            <person name="Corton N."/>
            <person name="Hauser H."/>
            <person name="Gamble J."/>
            <person name="Gilderthorp R."/>
            <person name="Marcello L."/>
            <person name="McQuillan J."/>
            <person name="Otto T.D."/>
            <person name="Quail M.A."/>
            <person name="Sanders M.J."/>
            <person name="van Tonder A."/>
            <person name="Ginger M.L."/>
            <person name="Field M.C."/>
            <person name="Barry J.D."/>
            <person name="Hertz-Fowler C."/>
            <person name="Berriman M."/>
        </authorList>
    </citation>
    <scope>NUCLEOTIDE SEQUENCE [LARGE SCALE GENOMIC DNA]</scope>
    <source>
        <strain evidence="12 13">IL3000</strain>
    </source>
</reference>
<dbReference type="EMBL" id="CAEQ01000604">
    <property type="protein sequence ID" value="CCD12182.1"/>
    <property type="molecule type" value="Genomic_DNA"/>
</dbReference>
<feature type="transmembrane region" description="Helical" evidence="10">
    <location>
        <begin position="6"/>
        <end position="29"/>
    </location>
</feature>